<gene>
    <name evidence="1" type="ORF">MEDL_4688</name>
</gene>
<organism evidence="1 2">
    <name type="scientific">Mytilus edulis</name>
    <name type="common">Blue mussel</name>
    <dbReference type="NCBI Taxonomy" id="6550"/>
    <lineage>
        <taxon>Eukaryota</taxon>
        <taxon>Metazoa</taxon>
        <taxon>Spiralia</taxon>
        <taxon>Lophotrochozoa</taxon>
        <taxon>Mollusca</taxon>
        <taxon>Bivalvia</taxon>
        <taxon>Autobranchia</taxon>
        <taxon>Pteriomorphia</taxon>
        <taxon>Mytilida</taxon>
        <taxon>Mytiloidea</taxon>
        <taxon>Mytilidae</taxon>
        <taxon>Mytilinae</taxon>
        <taxon>Mytilus</taxon>
    </lineage>
</organism>
<protein>
    <submittedName>
        <fullName evidence="1">Uncharacterized protein</fullName>
    </submittedName>
</protein>
<proteinExistence type="predicted"/>
<dbReference type="EMBL" id="CAJPWZ010000288">
    <property type="protein sequence ID" value="CAG2189297.1"/>
    <property type="molecule type" value="Genomic_DNA"/>
</dbReference>
<sequence>MDMKDDTVKTCLMTDALIMTFGERLYERMDVEEQTPNTIRQKLRHLGRLVDFAKQQGMAFHSISDLIKPANFEVLLCTVKKLAGYDPIERSYGIPTLPVKIGYCLRRCAEINKSAGISANDKSKITNAKNFSSLYDAEWNSRISSIARQTSQKNKCNVQKLLPLFGDVQ</sequence>
<name>A0A8S3PYQ4_MYTED</name>
<keyword evidence="2" id="KW-1185">Reference proteome</keyword>
<reference evidence="1" key="1">
    <citation type="submission" date="2021-03" db="EMBL/GenBank/DDBJ databases">
        <authorList>
            <person name="Bekaert M."/>
        </authorList>
    </citation>
    <scope>NUCLEOTIDE SEQUENCE</scope>
</reference>
<dbReference type="PANTHER" id="PTHR33480">
    <property type="entry name" value="SET DOMAIN-CONTAINING PROTEIN-RELATED"/>
    <property type="match status" value="1"/>
</dbReference>
<dbReference type="OrthoDB" id="10059338at2759"/>
<dbReference type="Proteomes" id="UP000683360">
    <property type="component" value="Unassembled WGS sequence"/>
</dbReference>
<evidence type="ECO:0000313" key="2">
    <source>
        <dbReference type="Proteomes" id="UP000683360"/>
    </source>
</evidence>
<dbReference type="PANTHER" id="PTHR33480:SF1">
    <property type="entry name" value="TYR RECOMBINASE DOMAIN-CONTAINING PROTEIN"/>
    <property type="match status" value="1"/>
</dbReference>
<evidence type="ECO:0000313" key="1">
    <source>
        <dbReference type="EMBL" id="CAG2189297.1"/>
    </source>
</evidence>
<accession>A0A8S3PYQ4</accession>
<dbReference type="AlphaFoldDB" id="A0A8S3PYQ4"/>
<comment type="caution">
    <text evidence="1">The sequence shown here is derived from an EMBL/GenBank/DDBJ whole genome shotgun (WGS) entry which is preliminary data.</text>
</comment>